<keyword evidence="7" id="KW-1185">Reference proteome</keyword>
<dbReference type="SMART" id="SM00065">
    <property type="entry name" value="GAF"/>
    <property type="match status" value="1"/>
</dbReference>
<dbReference type="AlphaFoldDB" id="A0A3N6X536"/>
<dbReference type="EMBL" id="RQJX01000005">
    <property type="protein sequence ID" value="RQN08773.1"/>
    <property type="molecule type" value="Genomic_DNA"/>
</dbReference>
<keyword evidence="3" id="KW-0805">Transcription regulation</keyword>
<dbReference type="GO" id="GO:0016301">
    <property type="term" value="F:kinase activity"/>
    <property type="evidence" value="ECO:0007669"/>
    <property type="project" value="UniProtKB-KW"/>
</dbReference>
<dbReference type="PIRSF" id="PIRSF036625">
    <property type="entry name" value="GAF_ANTAR"/>
    <property type="match status" value="1"/>
</dbReference>
<keyword evidence="2" id="KW-0418">Kinase</keyword>
<dbReference type="PROSITE" id="PS50921">
    <property type="entry name" value="ANTAR"/>
    <property type="match status" value="1"/>
</dbReference>
<name>A0A3N6X536_9ACTN</name>
<evidence type="ECO:0000256" key="4">
    <source>
        <dbReference type="ARBA" id="ARBA00023163"/>
    </source>
</evidence>
<dbReference type="Pfam" id="PF13185">
    <property type="entry name" value="GAF_2"/>
    <property type="match status" value="1"/>
</dbReference>
<dbReference type="SUPFAM" id="SSF52172">
    <property type="entry name" value="CheY-like"/>
    <property type="match status" value="1"/>
</dbReference>
<evidence type="ECO:0000256" key="1">
    <source>
        <dbReference type="ARBA" id="ARBA00022679"/>
    </source>
</evidence>
<dbReference type="InterPro" id="IPR005561">
    <property type="entry name" value="ANTAR"/>
</dbReference>
<dbReference type="SUPFAM" id="SSF55781">
    <property type="entry name" value="GAF domain-like"/>
    <property type="match status" value="1"/>
</dbReference>
<proteinExistence type="predicted"/>
<dbReference type="InterPro" id="IPR036388">
    <property type="entry name" value="WH-like_DNA-bd_sf"/>
</dbReference>
<comment type="caution">
    <text evidence="6">The sequence shown here is derived from an EMBL/GenBank/DDBJ whole genome shotgun (WGS) entry which is preliminary data.</text>
</comment>
<evidence type="ECO:0000256" key="2">
    <source>
        <dbReference type="ARBA" id="ARBA00022777"/>
    </source>
</evidence>
<dbReference type="Pfam" id="PF03861">
    <property type="entry name" value="ANTAR"/>
    <property type="match status" value="1"/>
</dbReference>
<dbReference type="OrthoDB" id="7466251at2"/>
<evidence type="ECO:0000259" key="5">
    <source>
        <dbReference type="PROSITE" id="PS50921"/>
    </source>
</evidence>
<protein>
    <submittedName>
        <fullName evidence="6">ANTAR domain-containing protein</fullName>
    </submittedName>
</protein>
<dbReference type="SMART" id="SM01012">
    <property type="entry name" value="ANTAR"/>
    <property type="match status" value="1"/>
</dbReference>
<gene>
    <name evidence="6" type="ORF">EHW97_05860</name>
</gene>
<sequence>MDCLTIMTDDQAAKVRDRYADRLRHLVQLFRDVAVREWPSGRHGVGRPVSDSFARRLADVGRRWAGIDSVADVASEVADFATVSIDGCAAGRISFVRKDGQAPSAAYTEDGARRAGELQRRLGEGPGNDALEAAGPVYANDLDHEPRWPAWAPRTVLGTGYHSVVSTRLYVQERTLGVLELYGKGADAFSEQALEQTELLAAHASAHLALTDLVQNLSTALSTRTVIGQAEGILMERYQLDAVRAFAMLRRVSQHTNTRLAEVAEELVHTRRTPGADA</sequence>
<reference evidence="6 7" key="1">
    <citation type="submission" date="2018-11" db="EMBL/GenBank/DDBJ databases">
        <authorList>
            <person name="Li F."/>
        </authorList>
    </citation>
    <scope>NUCLEOTIDE SEQUENCE [LARGE SCALE GENOMIC DNA]</scope>
    <source>
        <strain evidence="6 7">YS17T</strain>
    </source>
</reference>
<dbReference type="Gene3D" id="1.10.10.10">
    <property type="entry name" value="Winged helix-like DNA-binding domain superfamily/Winged helix DNA-binding domain"/>
    <property type="match status" value="1"/>
</dbReference>
<dbReference type="Proteomes" id="UP000275225">
    <property type="component" value="Unassembled WGS sequence"/>
</dbReference>
<accession>A0A3N6X536</accession>
<keyword evidence="1" id="KW-0808">Transferase</keyword>
<organism evidence="6 7">
    <name type="scientific">Aeromicrobium camelliae</name>
    <dbReference type="NCBI Taxonomy" id="1538144"/>
    <lineage>
        <taxon>Bacteria</taxon>
        <taxon>Bacillati</taxon>
        <taxon>Actinomycetota</taxon>
        <taxon>Actinomycetes</taxon>
        <taxon>Propionibacteriales</taxon>
        <taxon>Nocardioidaceae</taxon>
        <taxon>Aeromicrobium</taxon>
    </lineage>
</organism>
<dbReference type="InterPro" id="IPR011006">
    <property type="entry name" value="CheY-like_superfamily"/>
</dbReference>
<dbReference type="InterPro" id="IPR012074">
    <property type="entry name" value="GAF_ANTAR"/>
</dbReference>
<dbReference type="InterPro" id="IPR003018">
    <property type="entry name" value="GAF"/>
</dbReference>
<evidence type="ECO:0000313" key="6">
    <source>
        <dbReference type="EMBL" id="RQN08773.1"/>
    </source>
</evidence>
<evidence type="ECO:0000256" key="3">
    <source>
        <dbReference type="ARBA" id="ARBA00023015"/>
    </source>
</evidence>
<dbReference type="InterPro" id="IPR029016">
    <property type="entry name" value="GAF-like_dom_sf"/>
</dbReference>
<feature type="domain" description="ANTAR" evidence="5">
    <location>
        <begin position="207"/>
        <end position="268"/>
    </location>
</feature>
<dbReference type="GO" id="GO:0003723">
    <property type="term" value="F:RNA binding"/>
    <property type="evidence" value="ECO:0007669"/>
    <property type="project" value="InterPro"/>
</dbReference>
<evidence type="ECO:0000313" key="7">
    <source>
        <dbReference type="Proteomes" id="UP000275225"/>
    </source>
</evidence>
<keyword evidence="4" id="KW-0804">Transcription</keyword>
<dbReference type="Gene3D" id="3.30.450.40">
    <property type="match status" value="1"/>
</dbReference>